<dbReference type="PANTHER" id="PTHR24422">
    <property type="entry name" value="CHEMOTAXIS PROTEIN METHYLTRANSFERASE"/>
    <property type="match status" value="1"/>
</dbReference>
<name>A0ABV6DG02_9BACL</name>
<dbReference type="GO" id="GO:0032259">
    <property type="term" value="P:methylation"/>
    <property type="evidence" value="ECO:0007669"/>
    <property type="project" value="UniProtKB-KW"/>
</dbReference>
<dbReference type="EMBL" id="JBHLWN010000020">
    <property type="protein sequence ID" value="MFC0211571.1"/>
    <property type="molecule type" value="Genomic_DNA"/>
</dbReference>
<dbReference type="InterPro" id="IPR029063">
    <property type="entry name" value="SAM-dependent_MTases_sf"/>
</dbReference>
<dbReference type="Pfam" id="PF01739">
    <property type="entry name" value="CheR"/>
    <property type="match status" value="1"/>
</dbReference>
<evidence type="ECO:0000313" key="2">
    <source>
        <dbReference type="EMBL" id="MFC0211571.1"/>
    </source>
</evidence>
<evidence type="ECO:0000259" key="1">
    <source>
        <dbReference type="PROSITE" id="PS50123"/>
    </source>
</evidence>
<dbReference type="GO" id="GO:0008168">
    <property type="term" value="F:methyltransferase activity"/>
    <property type="evidence" value="ECO:0007669"/>
    <property type="project" value="UniProtKB-KW"/>
</dbReference>
<dbReference type="InterPro" id="IPR022642">
    <property type="entry name" value="CheR_C"/>
</dbReference>
<dbReference type="PRINTS" id="PR00996">
    <property type="entry name" value="CHERMTFRASE"/>
</dbReference>
<dbReference type="SUPFAM" id="SSF47757">
    <property type="entry name" value="Chemotaxis receptor methyltransferase CheR, N-terminal domain"/>
    <property type="match status" value="1"/>
</dbReference>
<dbReference type="Proteomes" id="UP001589776">
    <property type="component" value="Unassembled WGS sequence"/>
</dbReference>
<organism evidence="2 3">
    <name type="scientific">Paenibacillus chartarius</name>
    <dbReference type="NCBI Taxonomy" id="747481"/>
    <lineage>
        <taxon>Bacteria</taxon>
        <taxon>Bacillati</taxon>
        <taxon>Bacillota</taxon>
        <taxon>Bacilli</taxon>
        <taxon>Bacillales</taxon>
        <taxon>Paenibacillaceae</taxon>
        <taxon>Paenibacillus</taxon>
    </lineage>
</organism>
<protein>
    <submittedName>
        <fullName evidence="2">CheR family methyltransferase</fullName>
    </submittedName>
</protein>
<keyword evidence="3" id="KW-1185">Reference proteome</keyword>
<dbReference type="Gene3D" id="3.40.50.150">
    <property type="entry name" value="Vaccinia Virus protein VP39"/>
    <property type="match status" value="1"/>
</dbReference>
<dbReference type="PROSITE" id="PS50123">
    <property type="entry name" value="CHER"/>
    <property type="match status" value="1"/>
</dbReference>
<sequence length="286" mass="33224">MNDLRRLDKEELEKIEISLLLEAIYRYYGHDFRNYKYSSIRRRIWHRISAERLHSVSGLQEKVLHDPETMNRLFMDFSINVTEMFRDPTFFAALRNKVFPALAALPAIRIWCAGCSTGEEAYSVAIALHEEGFYPHTTIYGTDMNRKVVEQAAAGRVPLLKMQQNTKNYLASGGKRAFSEYYSVRGDEAVLHPFLSENLVFSQHNLVTDHSFNEFHLIVCRNVLIYFNEEMQTRVLGLIGSSMAKNGFLALGRKEGIPVRFRKDAFDVVDIEEKIYRSRLARREVR</sequence>
<dbReference type="InterPro" id="IPR050903">
    <property type="entry name" value="Bact_Chemotaxis_MeTrfase"/>
</dbReference>
<dbReference type="Pfam" id="PF03705">
    <property type="entry name" value="CheR_N"/>
    <property type="match status" value="1"/>
</dbReference>
<dbReference type="InterPro" id="IPR022641">
    <property type="entry name" value="CheR_N"/>
</dbReference>
<accession>A0ABV6DG02</accession>
<dbReference type="InterPro" id="IPR000780">
    <property type="entry name" value="CheR_MeTrfase"/>
</dbReference>
<proteinExistence type="predicted"/>
<keyword evidence="2" id="KW-0489">Methyltransferase</keyword>
<dbReference type="PANTHER" id="PTHR24422:SF8">
    <property type="entry name" value="CHEMOTAXIS PROTEIN"/>
    <property type="match status" value="1"/>
</dbReference>
<dbReference type="SUPFAM" id="SSF53335">
    <property type="entry name" value="S-adenosyl-L-methionine-dependent methyltransferases"/>
    <property type="match status" value="1"/>
</dbReference>
<evidence type="ECO:0000313" key="3">
    <source>
        <dbReference type="Proteomes" id="UP001589776"/>
    </source>
</evidence>
<gene>
    <name evidence="2" type="ORF">ACFFK0_03740</name>
</gene>
<dbReference type="SMART" id="SM00138">
    <property type="entry name" value="MeTrc"/>
    <property type="match status" value="1"/>
</dbReference>
<comment type="caution">
    <text evidence="2">The sequence shown here is derived from an EMBL/GenBank/DDBJ whole genome shotgun (WGS) entry which is preliminary data.</text>
</comment>
<reference evidence="2 3" key="1">
    <citation type="submission" date="2024-09" db="EMBL/GenBank/DDBJ databases">
        <authorList>
            <person name="Sun Q."/>
            <person name="Mori K."/>
        </authorList>
    </citation>
    <scope>NUCLEOTIDE SEQUENCE [LARGE SCALE GENOMIC DNA]</scope>
    <source>
        <strain evidence="2 3">CCM 7759</strain>
    </source>
</reference>
<feature type="domain" description="CheR-type methyltransferase" evidence="1">
    <location>
        <begin position="5"/>
        <end position="267"/>
    </location>
</feature>
<dbReference type="RefSeq" id="WP_377468556.1">
    <property type="nucleotide sequence ID" value="NZ_JBHLWN010000020.1"/>
</dbReference>
<keyword evidence="2" id="KW-0808">Transferase</keyword>